<evidence type="ECO:0000313" key="3">
    <source>
        <dbReference type="Proteomes" id="UP001575622"/>
    </source>
</evidence>
<organism evidence="2 3">
    <name type="scientific">Paenibacillus oleatilyticus</name>
    <dbReference type="NCBI Taxonomy" id="2594886"/>
    <lineage>
        <taxon>Bacteria</taxon>
        <taxon>Bacillati</taxon>
        <taxon>Bacillota</taxon>
        <taxon>Bacilli</taxon>
        <taxon>Bacillales</taxon>
        <taxon>Paenibacillaceae</taxon>
        <taxon>Paenibacillus</taxon>
    </lineage>
</organism>
<dbReference type="SUPFAM" id="SSF51735">
    <property type="entry name" value="NAD(P)-binding Rossmann-fold domains"/>
    <property type="match status" value="1"/>
</dbReference>
<dbReference type="InterPro" id="IPR036291">
    <property type="entry name" value="NAD(P)-bd_dom_sf"/>
</dbReference>
<evidence type="ECO:0000259" key="1">
    <source>
        <dbReference type="Pfam" id="PF01408"/>
    </source>
</evidence>
<dbReference type="PANTHER" id="PTHR43249:SF1">
    <property type="entry name" value="D-GLUCOSIDE 3-DEHYDROGENASE"/>
    <property type="match status" value="1"/>
</dbReference>
<dbReference type="Pfam" id="PF01408">
    <property type="entry name" value="GFO_IDH_MocA"/>
    <property type="match status" value="1"/>
</dbReference>
<dbReference type="Gene3D" id="3.40.50.720">
    <property type="entry name" value="NAD(P)-binding Rossmann-like Domain"/>
    <property type="match status" value="1"/>
</dbReference>
<dbReference type="EMBL" id="JBHDLN010000006">
    <property type="protein sequence ID" value="MFB0843287.1"/>
    <property type="molecule type" value="Genomic_DNA"/>
</dbReference>
<evidence type="ECO:0000313" key="2">
    <source>
        <dbReference type="EMBL" id="MFB0843287.1"/>
    </source>
</evidence>
<comment type="caution">
    <text evidence="2">The sequence shown here is derived from an EMBL/GenBank/DDBJ whole genome shotgun (WGS) entry which is preliminary data.</text>
</comment>
<accession>A0ABV4UZP6</accession>
<gene>
    <name evidence="2" type="ORF">ACEU3E_14000</name>
</gene>
<feature type="domain" description="Gfo/Idh/MocA-like oxidoreductase N-terminal" evidence="1">
    <location>
        <begin position="5"/>
        <end position="121"/>
    </location>
</feature>
<protein>
    <submittedName>
        <fullName evidence="2">Gfo/Idh/MocA family protein</fullName>
    </submittedName>
</protein>
<dbReference type="InterPro" id="IPR000683">
    <property type="entry name" value="Gfo/Idh/MocA-like_OxRdtase_N"/>
</dbReference>
<dbReference type="InterPro" id="IPR052515">
    <property type="entry name" value="Gfo/Idh/MocA_Oxidoreductase"/>
</dbReference>
<dbReference type="PANTHER" id="PTHR43249">
    <property type="entry name" value="UDP-N-ACETYL-2-AMINO-2-DEOXY-D-GLUCURONATE OXIDASE"/>
    <property type="match status" value="1"/>
</dbReference>
<dbReference type="Gene3D" id="3.30.360.10">
    <property type="entry name" value="Dihydrodipicolinate Reductase, domain 2"/>
    <property type="match status" value="1"/>
</dbReference>
<reference evidence="2 3" key="1">
    <citation type="submission" date="2024-09" db="EMBL/GenBank/DDBJ databases">
        <authorList>
            <person name="Makale K.P.P."/>
            <person name="Makhzoum A."/>
            <person name="Rantong G."/>
            <person name="Rahube T.O."/>
        </authorList>
    </citation>
    <scope>NUCLEOTIDE SEQUENCE [LARGE SCALE GENOMIC DNA]</scope>
    <source>
        <strain evidence="2 3">KM_D13</strain>
    </source>
</reference>
<dbReference type="SUPFAM" id="SSF55347">
    <property type="entry name" value="Glyceraldehyde-3-phosphate dehydrogenase-like, C-terminal domain"/>
    <property type="match status" value="1"/>
</dbReference>
<sequence>MNRKINIAIVGIGFGAEFIPIYKAHPNTHLYAICARTEEKVIELCNQYGIENWYTDVYELLKDPNIDAVHICTPIQYHAKHTIAALQAGKHVACAIPMATSIDDCKRIVEAQRKNGKNYMMMETTVYTREFLFVKELLDTKRLGRIQFLRGSHHQDMSGWPGYWEGLPPMFNATHAVSPLLALAGKNAEFVSCFGSGKILDHMISNYGSPFAVETALFRLKDSDLCAEVSRSLFETSRQYIESFDVYGDKMSFEWQRLEQDRPLVFIKEDGQKINVPDFAHLLPESIQKFTSKSFYEGGDEQHMSFIQGGGHGGSHPHLAHEFIMGIVENREPFPNAPISANWTCSGICAHESAMRNGEIVPIPQFL</sequence>
<proteinExistence type="predicted"/>
<keyword evidence="3" id="KW-1185">Reference proteome</keyword>
<dbReference type="Proteomes" id="UP001575622">
    <property type="component" value="Unassembled WGS sequence"/>
</dbReference>
<dbReference type="RefSeq" id="WP_373951898.1">
    <property type="nucleotide sequence ID" value="NZ_JBHDLN010000006.1"/>
</dbReference>
<name>A0ABV4UZP6_9BACL</name>